<name>A6JYE8_RAT</name>
<organism evidence="1 2">
    <name type="scientific">Rattus norvegicus</name>
    <name type="common">Rat</name>
    <dbReference type="NCBI Taxonomy" id="10116"/>
    <lineage>
        <taxon>Eukaryota</taxon>
        <taxon>Metazoa</taxon>
        <taxon>Chordata</taxon>
        <taxon>Craniata</taxon>
        <taxon>Vertebrata</taxon>
        <taxon>Euteleostomi</taxon>
        <taxon>Mammalia</taxon>
        <taxon>Eutheria</taxon>
        <taxon>Euarchontoglires</taxon>
        <taxon>Glires</taxon>
        <taxon>Rodentia</taxon>
        <taxon>Myomorpha</taxon>
        <taxon>Muroidea</taxon>
        <taxon>Muridae</taxon>
        <taxon>Murinae</taxon>
        <taxon>Rattus</taxon>
    </lineage>
</organism>
<sequence>MSAASTCITVKLHVTFRRESLHLTLHLLSYVMSLHGFRDHFRCS</sequence>
<protein>
    <submittedName>
        <fullName evidence="1">RCG22772</fullName>
    </submittedName>
</protein>
<feature type="non-terminal residue" evidence="1">
    <location>
        <position position="44"/>
    </location>
</feature>
<reference evidence="1 2" key="1">
    <citation type="submission" date="2005-09" db="EMBL/GenBank/DDBJ databases">
        <authorList>
            <person name="Mural R.J."/>
            <person name="Li P.W."/>
            <person name="Adams M.D."/>
            <person name="Amanatides P.G."/>
            <person name="Baden-Tillson H."/>
            <person name="Barnstead M."/>
            <person name="Chin S.H."/>
            <person name="Dew I."/>
            <person name="Evans C.A."/>
            <person name="Ferriera S."/>
            <person name="Flanigan M."/>
            <person name="Fosler C."/>
            <person name="Glodek A."/>
            <person name="Gu Z."/>
            <person name="Holt R.A."/>
            <person name="Jennings D."/>
            <person name="Kraft C.L."/>
            <person name="Lu F."/>
            <person name="Nguyen T."/>
            <person name="Nusskern D.R."/>
            <person name="Pfannkoch C.M."/>
            <person name="Sitter C."/>
            <person name="Sutton G.G."/>
            <person name="Venter J.C."/>
            <person name="Wang Z."/>
            <person name="Woodage T."/>
            <person name="Zheng X.H."/>
            <person name="Zhong F."/>
        </authorList>
    </citation>
    <scope>NUCLEOTIDE SEQUENCE [LARGE SCALE GENOMIC DNA]</scope>
    <source>
        <strain>BN</strain>
        <strain evidence="2">Sprague-Dawley</strain>
    </source>
</reference>
<proteinExistence type="predicted"/>
<dbReference type="Proteomes" id="UP000234681">
    <property type="component" value="Chromosome 8"/>
</dbReference>
<dbReference type="AlphaFoldDB" id="A6JYE8"/>
<evidence type="ECO:0000313" key="1">
    <source>
        <dbReference type="EMBL" id="EDL83328.1"/>
    </source>
</evidence>
<gene>
    <name evidence="1" type="ORF">rCG_22772</name>
</gene>
<evidence type="ECO:0000313" key="2">
    <source>
        <dbReference type="Proteomes" id="UP000234681"/>
    </source>
</evidence>
<accession>A6JYE8</accession>
<dbReference type="EMBL" id="CH474007">
    <property type="protein sequence ID" value="EDL83328.1"/>
    <property type="molecule type" value="Genomic_DNA"/>
</dbReference>